<dbReference type="Proteomes" id="UP001152798">
    <property type="component" value="Chromosome 6"/>
</dbReference>
<organism evidence="1 2">
    <name type="scientific">Nezara viridula</name>
    <name type="common">Southern green stink bug</name>
    <name type="synonym">Cimex viridulus</name>
    <dbReference type="NCBI Taxonomy" id="85310"/>
    <lineage>
        <taxon>Eukaryota</taxon>
        <taxon>Metazoa</taxon>
        <taxon>Ecdysozoa</taxon>
        <taxon>Arthropoda</taxon>
        <taxon>Hexapoda</taxon>
        <taxon>Insecta</taxon>
        <taxon>Pterygota</taxon>
        <taxon>Neoptera</taxon>
        <taxon>Paraneoptera</taxon>
        <taxon>Hemiptera</taxon>
        <taxon>Heteroptera</taxon>
        <taxon>Panheteroptera</taxon>
        <taxon>Pentatomomorpha</taxon>
        <taxon>Pentatomoidea</taxon>
        <taxon>Pentatomidae</taxon>
        <taxon>Pentatominae</taxon>
        <taxon>Nezara</taxon>
    </lineage>
</organism>
<evidence type="ECO:0000313" key="2">
    <source>
        <dbReference type="Proteomes" id="UP001152798"/>
    </source>
</evidence>
<accession>A0A9P0MXF2</accession>
<name>A0A9P0MXF2_NEZVI</name>
<dbReference type="EMBL" id="OV725082">
    <property type="protein sequence ID" value="CAH1405972.1"/>
    <property type="molecule type" value="Genomic_DNA"/>
</dbReference>
<dbReference type="AlphaFoldDB" id="A0A9P0MXF2"/>
<proteinExistence type="predicted"/>
<evidence type="ECO:0000313" key="1">
    <source>
        <dbReference type="EMBL" id="CAH1405972.1"/>
    </source>
</evidence>
<reference evidence="1" key="1">
    <citation type="submission" date="2022-01" db="EMBL/GenBank/DDBJ databases">
        <authorList>
            <person name="King R."/>
        </authorList>
    </citation>
    <scope>NUCLEOTIDE SEQUENCE</scope>
</reference>
<sequence>MIMPCSYANSQRKHTPSKAYLTSCWLPRQKGTANCKTTSLGYSMNNNLSRPSHERKTLSGQCAISQIEKCHLLGRSCHSAIHDNEVFRYK</sequence>
<keyword evidence="2" id="KW-1185">Reference proteome</keyword>
<protein>
    <submittedName>
        <fullName evidence="1">Uncharacterized protein</fullName>
    </submittedName>
</protein>
<gene>
    <name evidence="1" type="ORF">NEZAVI_LOCUS14023</name>
</gene>